<accession>A0A6S7A9P2</accession>
<feature type="domain" description="Cytochrome c oxidase assembly factor 3 mitochondrial coiled-coil" evidence="2">
    <location>
        <begin position="4"/>
        <end position="28"/>
    </location>
</feature>
<sequence length="41" mass="4439">MTPEQRRRNKIAGLVLLVFVVAVFAWTVIRGSALLTGKAVG</sequence>
<evidence type="ECO:0000313" key="3">
    <source>
        <dbReference type="EMBL" id="CAB3708698.1"/>
    </source>
</evidence>
<dbReference type="NCBIfam" id="NF038351">
    <property type="entry name" value="cyt_ox_assem_30"/>
    <property type="match status" value="1"/>
</dbReference>
<dbReference type="Pfam" id="PF09813">
    <property type="entry name" value="Coa3_cc"/>
    <property type="match status" value="1"/>
</dbReference>
<evidence type="ECO:0000259" key="2">
    <source>
        <dbReference type="Pfam" id="PF09813"/>
    </source>
</evidence>
<name>A0A6S7A9P2_9BURK</name>
<dbReference type="InterPro" id="IPR047811">
    <property type="entry name" value="CytC_ox_assmbl_put"/>
</dbReference>
<evidence type="ECO:0000256" key="1">
    <source>
        <dbReference type="SAM" id="Phobius"/>
    </source>
</evidence>
<evidence type="ECO:0000313" key="4">
    <source>
        <dbReference type="Proteomes" id="UP000494214"/>
    </source>
</evidence>
<dbReference type="AlphaFoldDB" id="A0A6S7A9P2"/>
<dbReference type="RefSeq" id="WP_217467855.1">
    <property type="nucleotide sequence ID" value="NZ_CADIJM010000005.1"/>
</dbReference>
<reference evidence="3 4" key="1">
    <citation type="submission" date="2020-04" db="EMBL/GenBank/DDBJ databases">
        <authorList>
            <person name="De Canck E."/>
        </authorList>
    </citation>
    <scope>NUCLEOTIDE SEQUENCE [LARGE SCALE GENOMIC DNA]</scope>
    <source>
        <strain evidence="3 4">LMG 26690</strain>
    </source>
</reference>
<dbReference type="InterPro" id="IPR018628">
    <property type="entry name" value="Coa3_CC"/>
</dbReference>
<organism evidence="3 4">
    <name type="scientific">Achromobacter animicus</name>
    <dbReference type="NCBI Taxonomy" id="1389935"/>
    <lineage>
        <taxon>Bacteria</taxon>
        <taxon>Pseudomonadati</taxon>
        <taxon>Pseudomonadota</taxon>
        <taxon>Betaproteobacteria</taxon>
        <taxon>Burkholderiales</taxon>
        <taxon>Alcaligenaceae</taxon>
        <taxon>Achromobacter</taxon>
    </lineage>
</organism>
<protein>
    <recommendedName>
        <fullName evidence="2">Cytochrome c oxidase assembly factor 3 mitochondrial coiled-coil domain-containing protein</fullName>
    </recommendedName>
</protein>
<keyword evidence="1" id="KW-0812">Transmembrane</keyword>
<keyword evidence="4" id="KW-1185">Reference proteome</keyword>
<keyword evidence="1" id="KW-0472">Membrane</keyword>
<keyword evidence="1" id="KW-1133">Transmembrane helix</keyword>
<gene>
    <name evidence="3" type="ORF">LMG26690_03065</name>
</gene>
<dbReference type="Proteomes" id="UP000494214">
    <property type="component" value="Unassembled WGS sequence"/>
</dbReference>
<dbReference type="EMBL" id="CADIJM010000005">
    <property type="protein sequence ID" value="CAB3708698.1"/>
    <property type="molecule type" value="Genomic_DNA"/>
</dbReference>
<feature type="transmembrane region" description="Helical" evidence="1">
    <location>
        <begin position="12"/>
        <end position="29"/>
    </location>
</feature>
<proteinExistence type="predicted"/>